<sequence length="202" mass="21695">MPRPTTETRREQIVDALLKQIAHAGYAGATIQSIAATAGINPGLIHYHFKDKRGILVAAVATLTAYAQARYERRAEAAKTPGARLRAYIDARLAYGDDARTDAVAAWVMIGAEAVRDADVRAVYGQAVDAELRQVRALLRARLAHAGKRTRGAARLAAALLAYVEGVFSLASAARDLVPKGFAADMAQELIERYVAAEPDAR</sequence>
<dbReference type="AlphaFoldDB" id="A0A9X3YHJ0"/>
<dbReference type="EMBL" id="JAOVZO020000011">
    <property type="protein sequence ID" value="MDC8012519.1"/>
    <property type="molecule type" value="Genomic_DNA"/>
</dbReference>
<evidence type="ECO:0000259" key="6">
    <source>
        <dbReference type="PROSITE" id="PS50977"/>
    </source>
</evidence>
<feature type="domain" description="HTH tetR-type" evidence="6">
    <location>
        <begin position="7"/>
        <end position="67"/>
    </location>
</feature>
<evidence type="ECO:0000256" key="3">
    <source>
        <dbReference type="ARBA" id="ARBA00023125"/>
    </source>
</evidence>
<dbReference type="InterPro" id="IPR001647">
    <property type="entry name" value="HTH_TetR"/>
</dbReference>
<evidence type="ECO:0000256" key="5">
    <source>
        <dbReference type="PROSITE-ProRule" id="PRU00335"/>
    </source>
</evidence>
<feature type="DNA-binding region" description="H-T-H motif" evidence="5">
    <location>
        <begin position="30"/>
        <end position="49"/>
    </location>
</feature>
<dbReference type="InterPro" id="IPR023772">
    <property type="entry name" value="DNA-bd_HTH_TetR-type_CS"/>
</dbReference>
<keyword evidence="1" id="KW-0678">Repressor</keyword>
<reference evidence="7" key="1">
    <citation type="submission" date="2023-02" db="EMBL/GenBank/DDBJ databases">
        <title>Tahibacter soli sp. nov. isolated from soil.</title>
        <authorList>
            <person name="Baek J.H."/>
            <person name="Lee J.K."/>
            <person name="Choi D.G."/>
            <person name="Jeon C.O."/>
        </authorList>
    </citation>
    <scope>NUCLEOTIDE SEQUENCE</scope>
    <source>
        <strain evidence="7">BL</strain>
    </source>
</reference>
<organism evidence="7 8">
    <name type="scientific">Tahibacter soli</name>
    <dbReference type="NCBI Taxonomy" id="2983605"/>
    <lineage>
        <taxon>Bacteria</taxon>
        <taxon>Pseudomonadati</taxon>
        <taxon>Pseudomonadota</taxon>
        <taxon>Gammaproteobacteria</taxon>
        <taxon>Lysobacterales</taxon>
        <taxon>Rhodanobacteraceae</taxon>
        <taxon>Tahibacter</taxon>
    </lineage>
</organism>
<dbReference type="RefSeq" id="WP_263541092.1">
    <property type="nucleotide sequence ID" value="NZ_JAOVZO020000011.1"/>
</dbReference>
<dbReference type="InterPro" id="IPR039538">
    <property type="entry name" value="BetI_C"/>
</dbReference>
<dbReference type="PROSITE" id="PS50977">
    <property type="entry name" value="HTH_TETR_2"/>
    <property type="match status" value="1"/>
</dbReference>
<dbReference type="PRINTS" id="PR00455">
    <property type="entry name" value="HTHTETR"/>
</dbReference>
<evidence type="ECO:0000256" key="1">
    <source>
        <dbReference type="ARBA" id="ARBA00022491"/>
    </source>
</evidence>
<dbReference type="InterPro" id="IPR050109">
    <property type="entry name" value="HTH-type_TetR-like_transc_reg"/>
</dbReference>
<name>A0A9X3YHJ0_9GAMM</name>
<dbReference type="Pfam" id="PF13977">
    <property type="entry name" value="TetR_C_6"/>
    <property type="match status" value="1"/>
</dbReference>
<evidence type="ECO:0000256" key="2">
    <source>
        <dbReference type="ARBA" id="ARBA00023015"/>
    </source>
</evidence>
<accession>A0A9X3YHJ0</accession>
<gene>
    <name evidence="7" type="ORF">OD750_008160</name>
</gene>
<dbReference type="InterPro" id="IPR036271">
    <property type="entry name" value="Tet_transcr_reg_TetR-rel_C_sf"/>
</dbReference>
<protein>
    <submittedName>
        <fullName evidence="7">TetR/AcrR family transcriptional regulator</fullName>
    </submittedName>
</protein>
<dbReference type="PANTHER" id="PTHR30055">
    <property type="entry name" value="HTH-TYPE TRANSCRIPTIONAL REGULATOR RUTR"/>
    <property type="match status" value="1"/>
</dbReference>
<keyword evidence="4" id="KW-0804">Transcription</keyword>
<dbReference type="GO" id="GO:0000976">
    <property type="term" value="F:transcription cis-regulatory region binding"/>
    <property type="evidence" value="ECO:0007669"/>
    <property type="project" value="TreeGrafter"/>
</dbReference>
<dbReference type="InterPro" id="IPR009057">
    <property type="entry name" value="Homeodomain-like_sf"/>
</dbReference>
<dbReference type="Proteomes" id="UP001139971">
    <property type="component" value="Unassembled WGS sequence"/>
</dbReference>
<keyword evidence="8" id="KW-1185">Reference proteome</keyword>
<dbReference type="Pfam" id="PF00440">
    <property type="entry name" value="TetR_N"/>
    <property type="match status" value="1"/>
</dbReference>
<dbReference type="PANTHER" id="PTHR30055:SF234">
    <property type="entry name" value="HTH-TYPE TRANSCRIPTIONAL REGULATOR BETI"/>
    <property type="match status" value="1"/>
</dbReference>
<evidence type="ECO:0000313" key="8">
    <source>
        <dbReference type="Proteomes" id="UP001139971"/>
    </source>
</evidence>
<dbReference type="SUPFAM" id="SSF48498">
    <property type="entry name" value="Tetracyclin repressor-like, C-terminal domain"/>
    <property type="match status" value="1"/>
</dbReference>
<dbReference type="PROSITE" id="PS01081">
    <property type="entry name" value="HTH_TETR_1"/>
    <property type="match status" value="1"/>
</dbReference>
<proteinExistence type="predicted"/>
<dbReference type="Gene3D" id="1.10.357.10">
    <property type="entry name" value="Tetracycline Repressor, domain 2"/>
    <property type="match status" value="1"/>
</dbReference>
<dbReference type="SUPFAM" id="SSF46689">
    <property type="entry name" value="Homeodomain-like"/>
    <property type="match status" value="1"/>
</dbReference>
<evidence type="ECO:0000256" key="4">
    <source>
        <dbReference type="ARBA" id="ARBA00023163"/>
    </source>
</evidence>
<evidence type="ECO:0000313" key="7">
    <source>
        <dbReference type="EMBL" id="MDC8012519.1"/>
    </source>
</evidence>
<keyword evidence="2" id="KW-0805">Transcription regulation</keyword>
<keyword evidence="3 5" id="KW-0238">DNA-binding</keyword>
<comment type="caution">
    <text evidence="7">The sequence shown here is derived from an EMBL/GenBank/DDBJ whole genome shotgun (WGS) entry which is preliminary data.</text>
</comment>
<dbReference type="GO" id="GO:0003700">
    <property type="term" value="F:DNA-binding transcription factor activity"/>
    <property type="evidence" value="ECO:0007669"/>
    <property type="project" value="TreeGrafter"/>
</dbReference>